<dbReference type="RefSeq" id="WP_353645775.1">
    <property type="nucleotide sequence ID" value="NZ_CP159253.1"/>
</dbReference>
<evidence type="ECO:0008006" key="3">
    <source>
        <dbReference type="Google" id="ProtNLM"/>
    </source>
</evidence>
<keyword evidence="1" id="KW-0472">Membrane</keyword>
<keyword evidence="1" id="KW-0812">Transmembrane</keyword>
<dbReference type="AlphaFoldDB" id="A0AAU8CII0"/>
<dbReference type="EMBL" id="CP159253">
    <property type="protein sequence ID" value="XCG46687.1"/>
    <property type="molecule type" value="Genomic_DNA"/>
</dbReference>
<evidence type="ECO:0000256" key="1">
    <source>
        <dbReference type="SAM" id="Phobius"/>
    </source>
</evidence>
<sequence>MKVKVYLHGYFANFHEGPIEVVADTVAKAVALVTRQLPGFKPNAVRGRHRVTVVGCEQIEDLYRPAKDGEVHLVPQFAGGKKGGFIQILLGAALVAVGFFIGMPWLMQVGALMFLGGIAQFLMPTPDSEDKQLKSRYLGAPGNTVEIGTRIPILYGEDLVYGHYLSFDTDAIQTDGED</sequence>
<gene>
    <name evidence="2" type="ORF">ABVK50_15310</name>
</gene>
<proteinExistence type="predicted"/>
<keyword evidence="1" id="KW-1133">Transmembrane helix</keyword>
<evidence type="ECO:0000313" key="2">
    <source>
        <dbReference type="EMBL" id="XCG46687.1"/>
    </source>
</evidence>
<feature type="transmembrane region" description="Helical" evidence="1">
    <location>
        <begin position="85"/>
        <end position="103"/>
    </location>
</feature>
<accession>A0AAU8CII0</accession>
<organism evidence="2">
    <name type="scientific">Mesorhizobium sp. WSM2240</name>
    <dbReference type="NCBI Taxonomy" id="3228851"/>
    <lineage>
        <taxon>Bacteria</taxon>
        <taxon>Pseudomonadati</taxon>
        <taxon>Pseudomonadota</taxon>
        <taxon>Alphaproteobacteria</taxon>
        <taxon>Hyphomicrobiales</taxon>
        <taxon>Phyllobacteriaceae</taxon>
        <taxon>Mesorhizobium</taxon>
    </lineage>
</organism>
<reference evidence="2" key="1">
    <citation type="submission" date="2024-06" db="EMBL/GenBank/DDBJ databases">
        <title>Mesorhizobium karijinii sp. nov., a symbiont of the iconic Swainsona formosa from arid Australia.</title>
        <authorList>
            <person name="Hill Y.J."/>
            <person name="Watkin E.L.J."/>
            <person name="O'Hara G.W."/>
            <person name="Terpolilli J."/>
            <person name="Tye M.L."/>
            <person name="Kohlmeier M.G."/>
        </authorList>
    </citation>
    <scope>NUCLEOTIDE SEQUENCE</scope>
    <source>
        <strain evidence="2">WSM2240</strain>
    </source>
</reference>
<protein>
    <recommendedName>
        <fullName evidence="3">Tail assembly protein</fullName>
    </recommendedName>
</protein>
<name>A0AAU8CII0_9HYPH</name>